<proteinExistence type="predicted"/>
<gene>
    <name evidence="1" type="ORF">H9Q08_15230</name>
</gene>
<name>A0ABS9C7V0_9FLAO</name>
<organism evidence="1 2">
    <name type="scientific">Chryseobacterium indicum</name>
    <dbReference type="NCBI Taxonomy" id="2766954"/>
    <lineage>
        <taxon>Bacteria</taxon>
        <taxon>Pseudomonadati</taxon>
        <taxon>Bacteroidota</taxon>
        <taxon>Flavobacteriia</taxon>
        <taxon>Flavobacteriales</taxon>
        <taxon>Weeksellaceae</taxon>
        <taxon>Chryseobacterium group</taxon>
        <taxon>Chryseobacterium</taxon>
    </lineage>
</organism>
<comment type="caution">
    <text evidence="1">The sequence shown here is derived from an EMBL/GenBank/DDBJ whole genome shotgun (WGS) entry which is preliminary data.</text>
</comment>
<dbReference type="Proteomes" id="UP001430374">
    <property type="component" value="Unassembled WGS sequence"/>
</dbReference>
<sequence>MISAIKKYQAKNGKITHSAPREFIAKNEQKWNGEFNPQMYKIFLFREVFNHIKAGTLNLKFSDKYKSIDDYLISYNRWISDKKELMERANINQMSEMENVLLILKENMKPV</sequence>
<dbReference type="EMBL" id="JACSGT010000002">
    <property type="protein sequence ID" value="MCF2220639.1"/>
    <property type="molecule type" value="Genomic_DNA"/>
</dbReference>
<dbReference type="RefSeq" id="WP_235132057.1">
    <property type="nucleotide sequence ID" value="NZ_JACSGT010000002.1"/>
</dbReference>
<protein>
    <submittedName>
        <fullName evidence="1">Uncharacterized protein</fullName>
    </submittedName>
</protein>
<keyword evidence="2" id="KW-1185">Reference proteome</keyword>
<evidence type="ECO:0000313" key="1">
    <source>
        <dbReference type="EMBL" id="MCF2220639.1"/>
    </source>
</evidence>
<accession>A0ABS9C7V0</accession>
<evidence type="ECO:0000313" key="2">
    <source>
        <dbReference type="Proteomes" id="UP001430374"/>
    </source>
</evidence>
<reference evidence="1" key="1">
    <citation type="submission" date="2021-08" db="EMBL/GenBank/DDBJ databases">
        <title>Complete genome sequence of Chryseobacterium sp strain PS-8.</title>
        <authorList>
            <person name="Das S.K."/>
        </authorList>
    </citation>
    <scope>NUCLEOTIDE SEQUENCE</scope>
    <source>
        <strain evidence="1">PS-8</strain>
    </source>
</reference>